<evidence type="ECO:0000256" key="2">
    <source>
        <dbReference type="ARBA" id="ARBA00022679"/>
    </source>
</evidence>
<dbReference type="HOGENOM" id="CLU_026774_4_0_7"/>
<comment type="similarity">
    <text evidence="1 3">Belongs to the 3-oxoacid CoA-transferase family.</text>
</comment>
<proteinExistence type="inferred from homology"/>
<dbReference type="STRING" id="56780.SYN_02597"/>
<keyword evidence="6" id="KW-1185">Reference proteome</keyword>
<feature type="active site" description="5-glutamyl coenzyme A thioester intermediate" evidence="4">
    <location>
        <position position="333"/>
    </location>
</feature>
<dbReference type="Proteomes" id="UP000001933">
    <property type="component" value="Chromosome"/>
</dbReference>
<reference evidence="5 6" key="1">
    <citation type="journal article" date="2007" name="Proc. Natl. Acad. Sci. U.S.A.">
        <title>The genome of Syntrophus aciditrophicus: life at the thermodynamic limit of microbial growth.</title>
        <authorList>
            <person name="McInerney M.J."/>
            <person name="Rohlin L."/>
            <person name="Mouttaki H."/>
            <person name="Kim U."/>
            <person name="Krupp R.S."/>
            <person name="Rios-Hernandez L."/>
            <person name="Sieber J."/>
            <person name="Struchtemeyer C.G."/>
            <person name="Bhattacharyya A."/>
            <person name="Campbell J.W."/>
            <person name="Gunsalus R.P."/>
        </authorList>
    </citation>
    <scope>NUCLEOTIDE SEQUENCE [LARGE SCALE GENOMIC DNA]</scope>
    <source>
        <strain evidence="5 6">SB</strain>
    </source>
</reference>
<organism evidence="5 6">
    <name type="scientific">Syntrophus aciditrophicus (strain SB)</name>
    <dbReference type="NCBI Taxonomy" id="56780"/>
    <lineage>
        <taxon>Bacteria</taxon>
        <taxon>Pseudomonadati</taxon>
        <taxon>Thermodesulfobacteriota</taxon>
        <taxon>Syntrophia</taxon>
        <taxon>Syntrophales</taxon>
        <taxon>Syntrophaceae</taxon>
        <taxon>Syntrophus</taxon>
    </lineage>
</organism>
<dbReference type="Pfam" id="PF01144">
    <property type="entry name" value="CoA_trans"/>
    <property type="match status" value="1"/>
</dbReference>
<gene>
    <name evidence="5" type="ORF">SYN_02597</name>
</gene>
<evidence type="ECO:0000313" key="5">
    <source>
        <dbReference type="EMBL" id="ABC76322.1"/>
    </source>
</evidence>
<accession>Q2LPX0</accession>
<evidence type="ECO:0000256" key="3">
    <source>
        <dbReference type="PIRNR" id="PIRNR000858"/>
    </source>
</evidence>
<dbReference type="KEGG" id="sat:SYN_02597"/>
<dbReference type="FunCoup" id="Q2LPX0">
    <property type="interactions" value="48"/>
</dbReference>
<dbReference type="GO" id="GO:0046952">
    <property type="term" value="P:ketone body catabolic process"/>
    <property type="evidence" value="ECO:0007669"/>
    <property type="project" value="InterPro"/>
</dbReference>
<dbReference type="EC" id="2.8.3.1" evidence="5"/>
<protein>
    <submittedName>
        <fullName evidence="5">Propionate CoA-transferase</fullName>
        <ecNumber evidence="5">2.8.3.1</ecNumber>
    </submittedName>
</protein>
<dbReference type="InParanoid" id="Q2LPX0"/>
<dbReference type="GO" id="GO:0018729">
    <property type="term" value="F:propionate CoA-transferase activity"/>
    <property type="evidence" value="ECO:0007669"/>
    <property type="project" value="UniProtKB-EC"/>
</dbReference>
<keyword evidence="2 3" id="KW-0808">Transferase</keyword>
<name>Q2LPX0_SYNAS</name>
<dbReference type="PIRSF" id="PIRSF000858">
    <property type="entry name" value="SCOT-t"/>
    <property type="match status" value="1"/>
</dbReference>
<dbReference type="eggNOG" id="COG4670">
    <property type="taxonomic scope" value="Bacteria"/>
</dbReference>
<dbReference type="PANTHER" id="PTHR43293:SF1">
    <property type="entry name" value="ACETATE COA-TRANSFERASE YDIF"/>
    <property type="match status" value="1"/>
</dbReference>
<dbReference type="InterPro" id="IPR014388">
    <property type="entry name" value="3-oxoacid_CoA-transferase"/>
</dbReference>
<dbReference type="InterPro" id="IPR004165">
    <property type="entry name" value="CoA_trans_fam_I"/>
</dbReference>
<evidence type="ECO:0000256" key="4">
    <source>
        <dbReference type="PIRSR" id="PIRSR000858-1"/>
    </source>
</evidence>
<dbReference type="EMBL" id="CP000252">
    <property type="protein sequence ID" value="ABC76322.1"/>
    <property type="molecule type" value="Genomic_DNA"/>
</dbReference>
<dbReference type="AlphaFoldDB" id="Q2LPX0"/>
<dbReference type="SUPFAM" id="SSF100950">
    <property type="entry name" value="NagB/RpiA/CoA transferase-like"/>
    <property type="match status" value="2"/>
</dbReference>
<dbReference type="PANTHER" id="PTHR43293">
    <property type="entry name" value="ACETATE COA-TRANSFERASE YDIF"/>
    <property type="match status" value="1"/>
</dbReference>
<dbReference type="SMART" id="SM00882">
    <property type="entry name" value="CoA_trans"/>
    <property type="match status" value="2"/>
</dbReference>
<evidence type="ECO:0000313" key="6">
    <source>
        <dbReference type="Proteomes" id="UP000001933"/>
    </source>
</evidence>
<sequence>MNLKEKGKMSKVISAEKAAELIKDGTTVAWTTSVLSGFAEEMAIAIEKRFLETGAPRDLTITFSSGNGDYPYGDVKGMNHLAHEGLIKKVIGSHIGQSPRLGKLVTENKVECHLFTQGILVHLYRQMAGKKVGVITKTGLGTFIDPRLDGGRINEITKEERVKLIEFEGEEYLYFKPFPIDVAIIRGSVCDEKGNMAMTHEPLLLESLSLASAVHNRGGIVIAQVLYLAKTGTLHPRRVNVPGGLVDYIVQAKPENHLMTTGTFFEPDLCGYFHTPMGSIPPLPLDQRKVIVRRAAMEMLPDSILNLGFGTPTYVASVAVEEGVLEKVTLTTELGNFGGVPCSGLDFPASHNAECTVAHEAMFDFYDGGGLDTAILGFAQADADGNLNVSKFGGRISGPGGFINIADSAKKVVFVSPMTIDAKTAVKDGKLVILKEGKGKKFVNQVEQVSFSGTYARKKGKPIFFVTERAVFSLENEGLTLIEIAPGLEVERDVLSAMEFRPRISPALKEMPRELFMPQWGKLRQIMEENR</sequence>
<evidence type="ECO:0000256" key="1">
    <source>
        <dbReference type="ARBA" id="ARBA00007154"/>
    </source>
</evidence>
<dbReference type="Gene3D" id="3.40.1080.10">
    <property type="entry name" value="Glutaconate Coenzyme A-transferase"/>
    <property type="match status" value="2"/>
</dbReference>
<dbReference type="InterPro" id="IPR037171">
    <property type="entry name" value="NagB/RpiA_transferase-like"/>
</dbReference>